<feature type="region of interest" description="Disordered" evidence="1">
    <location>
        <begin position="200"/>
        <end position="307"/>
    </location>
</feature>
<dbReference type="RefSeq" id="XP_033600965.1">
    <property type="nucleotide sequence ID" value="XM_033741026.1"/>
</dbReference>
<feature type="compositionally biased region" description="Polar residues" evidence="1">
    <location>
        <begin position="26"/>
        <end position="35"/>
    </location>
</feature>
<accession>A0A6A6W914</accession>
<feature type="compositionally biased region" description="Acidic residues" evidence="1">
    <location>
        <begin position="548"/>
        <end position="572"/>
    </location>
</feature>
<sequence>MSVTPMESFVRSSAPSGDLSEAVDGQGQSLSRNTSFVGTPGSGYFGHMSNVSTLNAMFPKKDFFDPARNAFMKTDSRRTSNETKQSQVFTSSSSLSSCSSDNDSAVFNTGLKRSESSTMDDKLSSGVQFLGSSPQEKAKAKTLNVPQTSTTRRTRNATAVASQKARDSSAAMMERIFAYYNKMTHDQKVASCDYMRRQVEDTQAPKDSKPHEQTVKSYGSMRKTGYSEADASDAESDVSEYDQTPATGSKRQLALKVSRSSKRQQRIANSSETSSEEQSHVKDEDFEETKSRLPKSKRAQTDRTHSQAIQDTKHLFMKPQDAGLPSYTPVGSITDRYPNPSTDTTQFYTGRYHDTDKGVRVDQQAKLVMKIPHPDPNKESKIIWHHVPRNWQDPHTITVLNRWRSQAIKRHTGMKQRQKIVRYDYAEREFIRDVVLNDKDFKDASTKERPNVLTNKLNAKFFGVSLTGPELDAYRQATTDEQRARIKPSKKRALRTKASVASEYSRHIDDYASGRIPERRLTGWNIDNQSEDEDVDMEDSKVAVKDNDEVEEDDVNKDDEADNAVKEDDEANDSLVSGSLLLTDTKDTGPINSFVAINANAAGPQKIESEDDEEL</sequence>
<dbReference type="GeneID" id="54482080"/>
<evidence type="ECO:0000313" key="3">
    <source>
        <dbReference type="Proteomes" id="UP000799437"/>
    </source>
</evidence>
<proteinExistence type="predicted"/>
<feature type="compositionally biased region" description="Acidic residues" evidence="1">
    <location>
        <begin position="230"/>
        <end position="240"/>
    </location>
</feature>
<dbReference type="Proteomes" id="UP000799437">
    <property type="component" value="Unassembled WGS sequence"/>
</dbReference>
<reference evidence="2" key="1">
    <citation type="journal article" date="2020" name="Stud. Mycol.">
        <title>101 Dothideomycetes genomes: a test case for predicting lifestyles and emergence of pathogens.</title>
        <authorList>
            <person name="Haridas S."/>
            <person name="Albert R."/>
            <person name="Binder M."/>
            <person name="Bloem J."/>
            <person name="Labutti K."/>
            <person name="Salamov A."/>
            <person name="Andreopoulos B."/>
            <person name="Baker S."/>
            <person name="Barry K."/>
            <person name="Bills G."/>
            <person name="Bluhm B."/>
            <person name="Cannon C."/>
            <person name="Castanera R."/>
            <person name="Culley D."/>
            <person name="Daum C."/>
            <person name="Ezra D."/>
            <person name="Gonzalez J."/>
            <person name="Henrissat B."/>
            <person name="Kuo A."/>
            <person name="Liang C."/>
            <person name="Lipzen A."/>
            <person name="Lutzoni F."/>
            <person name="Magnuson J."/>
            <person name="Mondo S."/>
            <person name="Nolan M."/>
            <person name="Ohm R."/>
            <person name="Pangilinan J."/>
            <person name="Park H.-J."/>
            <person name="Ramirez L."/>
            <person name="Alfaro M."/>
            <person name="Sun H."/>
            <person name="Tritt A."/>
            <person name="Yoshinaga Y."/>
            <person name="Zwiers L.-H."/>
            <person name="Turgeon B."/>
            <person name="Goodwin S."/>
            <person name="Spatafora J."/>
            <person name="Crous P."/>
            <person name="Grigoriev I."/>
        </authorList>
    </citation>
    <scope>NUCLEOTIDE SEQUENCE</scope>
    <source>
        <strain evidence="2">CBS 121739</strain>
    </source>
</reference>
<feature type="region of interest" description="Disordered" evidence="1">
    <location>
        <begin position="74"/>
        <end position="97"/>
    </location>
</feature>
<feature type="compositionally biased region" description="Basic and acidic residues" evidence="1">
    <location>
        <begin position="277"/>
        <end position="291"/>
    </location>
</feature>
<feature type="region of interest" description="Disordered" evidence="1">
    <location>
        <begin position="145"/>
        <end position="166"/>
    </location>
</feature>
<dbReference type="OrthoDB" id="5430411at2759"/>
<feature type="compositionally biased region" description="Basic and acidic residues" evidence="1">
    <location>
        <begin position="538"/>
        <end position="547"/>
    </location>
</feature>
<feature type="compositionally biased region" description="Polar residues" evidence="1">
    <location>
        <begin position="241"/>
        <end position="250"/>
    </location>
</feature>
<feature type="compositionally biased region" description="Polar residues" evidence="1">
    <location>
        <begin position="1"/>
        <end position="15"/>
    </location>
</feature>
<evidence type="ECO:0000256" key="1">
    <source>
        <dbReference type="SAM" id="MobiDB-lite"/>
    </source>
</evidence>
<gene>
    <name evidence="2" type="ORF">EJ05DRAFT_353287</name>
</gene>
<dbReference type="EMBL" id="ML996571">
    <property type="protein sequence ID" value="KAF2758514.1"/>
    <property type="molecule type" value="Genomic_DNA"/>
</dbReference>
<feature type="compositionally biased region" description="Low complexity" evidence="1">
    <location>
        <begin position="148"/>
        <end position="161"/>
    </location>
</feature>
<dbReference type="AlphaFoldDB" id="A0A6A6W914"/>
<feature type="region of interest" description="Disordered" evidence="1">
    <location>
        <begin position="596"/>
        <end position="615"/>
    </location>
</feature>
<feature type="compositionally biased region" description="Basic and acidic residues" evidence="1">
    <location>
        <begin position="200"/>
        <end position="214"/>
    </location>
</feature>
<feature type="region of interest" description="Disordered" evidence="1">
    <location>
        <begin position="1"/>
        <end position="35"/>
    </location>
</feature>
<name>A0A6A6W914_9PEZI</name>
<evidence type="ECO:0000313" key="2">
    <source>
        <dbReference type="EMBL" id="KAF2758514.1"/>
    </source>
</evidence>
<keyword evidence="3" id="KW-1185">Reference proteome</keyword>
<organism evidence="2 3">
    <name type="scientific">Pseudovirgaria hyperparasitica</name>
    <dbReference type="NCBI Taxonomy" id="470096"/>
    <lineage>
        <taxon>Eukaryota</taxon>
        <taxon>Fungi</taxon>
        <taxon>Dikarya</taxon>
        <taxon>Ascomycota</taxon>
        <taxon>Pezizomycotina</taxon>
        <taxon>Dothideomycetes</taxon>
        <taxon>Dothideomycetes incertae sedis</taxon>
        <taxon>Acrospermales</taxon>
        <taxon>Acrospermaceae</taxon>
        <taxon>Pseudovirgaria</taxon>
    </lineage>
</organism>
<protein>
    <submittedName>
        <fullName evidence="2">Uncharacterized protein</fullName>
    </submittedName>
</protein>
<feature type="region of interest" description="Disordered" evidence="1">
    <location>
        <begin position="522"/>
        <end position="588"/>
    </location>
</feature>